<comment type="subcellular location">
    <subcellularLocation>
        <location evidence="1">Secreted</location>
    </subcellularLocation>
</comment>
<keyword evidence="7" id="KW-1185">Reference proteome</keyword>
<dbReference type="AlphaFoldDB" id="A0A3B3XPZ7"/>
<feature type="domain" description="Glycoprotein hormone subunit beta" evidence="5">
    <location>
        <begin position="95"/>
        <end position="143"/>
    </location>
</feature>
<dbReference type="GO" id="GO:0005615">
    <property type="term" value="C:extracellular space"/>
    <property type="evidence" value="ECO:0007669"/>
    <property type="project" value="TreeGrafter"/>
</dbReference>
<evidence type="ECO:0000313" key="7">
    <source>
        <dbReference type="Proteomes" id="UP000261480"/>
    </source>
</evidence>
<dbReference type="InterPro" id="IPR029034">
    <property type="entry name" value="Cystine-knot_cytokine"/>
</dbReference>
<dbReference type="Pfam" id="PF00007">
    <property type="entry name" value="Cys_knot"/>
    <property type="match status" value="1"/>
</dbReference>
<dbReference type="PANTHER" id="PTHR11515:SF14">
    <property type="entry name" value="GLYCOPROTEIN HORMONE BETA-5"/>
    <property type="match status" value="1"/>
</dbReference>
<evidence type="ECO:0000259" key="5">
    <source>
        <dbReference type="Pfam" id="PF00007"/>
    </source>
</evidence>
<dbReference type="SMART" id="SM00068">
    <property type="entry name" value="GHB"/>
    <property type="match status" value="1"/>
</dbReference>
<dbReference type="Ensembl" id="ENSPMET00000025780.1">
    <property type="protein sequence ID" value="ENSPMEP00000017038.1"/>
    <property type="gene ID" value="ENSPMEG00000019812.1"/>
</dbReference>
<name>A0A3B3XPZ7_9TELE</name>
<dbReference type="SUPFAM" id="SSF57501">
    <property type="entry name" value="Cystine-knot cytokines"/>
    <property type="match status" value="1"/>
</dbReference>
<keyword evidence="3" id="KW-0964">Secreted</keyword>
<evidence type="ECO:0000256" key="3">
    <source>
        <dbReference type="ARBA" id="ARBA00022525"/>
    </source>
</evidence>
<evidence type="ECO:0000313" key="6">
    <source>
        <dbReference type="Ensembl" id="ENSPMEP00000017038.1"/>
    </source>
</evidence>
<evidence type="ECO:0000256" key="2">
    <source>
        <dbReference type="ARBA" id="ARBA00006552"/>
    </source>
</evidence>
<dbReference type="GO" id="GO:0005737">
    <property type="term" value="C:cytoplasm"/>
    <property type="evidence" value="ECO:0007669"/>
    <property type="project" value="TreeGrafter"/>
</dbReference>
<dbReference type="GO" id="GO:0007186">
    <property type="term" value="P:G protein-coupled receptor signaling pathway"/>
    <property type="evidence" value="ECO:0007669"/>
    <property type="project" value="TreeGrafter"/>
</dbReference>
<dbReference type="InterPro" id="IPR001545">
    <property type="entry name" value="Gonadotropin_bsu"/>
</dbReference>
<evidence type="ECO:0000256" key="1">
    <source>
        <dbReference type="ARBA" id="ARBA00004613"/>
    </source>
</evidence>
<dbReference type="PANTHER" id="PTHR11515">
    <property type="entry name" value="GLYCOPROTEIN HORMONE BETA CHAIN"/>
    <property type="match status" value="1"/>
</dbReference>
<accession>A0A3B3XPZ7</accession>
<dbReference type="GO" id="GO:0005179">
    <property type="term" value="F:hormone activity"/>
    <property type="evidence" value="ECO:0007669"/>
    <property type="project" value="InterPro"/>
</dbReference>
<protein>
    <recommendedName>
        <fullName evidence="5">Glycoprotein hormone subunit beta domain-containing protein</fullName>
    </recommendedName>
</protein>
<sequence>MLWRAWFSGARGPVLGPGARGPVLGAGDPMSPSGTGEADDLQIRVAHARESSHVGVSNDDQPAVEVEGPVPGFRQDALLPSCHPGLVDRRTRGKPVLESPFIESYQRVCTYNMTRMVSVKLPNCKPNIDPIYTYPVALRCACGSYIKFYFSVVLFSDDLN</sequence>
<comment type="similarity">
    <text evidence="2">Belongs to the glycoprotein hormones subunit beta family.</text>
</comment>
<dbReference type="InterPro" id="IPR006208">
    <property type="entry name" value="Glyco_hormone_CN"/>
</dbReference>
<dbReference type="Proteomes" id="UP000261480">
    <property type="component" value="Unplaced"/>
</dbReference>
<dbReference type="CDD" id="cd00069">
    <property type="entry name" value="GHB_like"/>
    <property type="match status" value="1"/>
</dbReference>
<reference evidence="6" key="2">
    <citation type="submission" date="2025-09" db="UniProtKB">
        <authorList>
            <consortium name="Ensembl"/>
        </authorList>
    </citation>
    <scope>IDENTIFICATION</scope>
</reference>
<evidence type="ECO:0000256" key="4">
    <source>
        <dbReference type="ARBA" id="ARBA00023157"/>
    </source>
</evidence>
<dbReference type="GO" id="GO:0002155">
    <property type="term" value="P:regulation of thyroid hormone receptor signaling pathway"/>
    <property type="evidence" value="ECO:0007669"/>
    <property type="project" value="TreeGrafter"/>
</dbReference>
<proteinExistence type="inferred from homology"/>
<reference evidence="6" key="1">
    <citation type="submission" date="2025-08" db="UniProtKB">
        <authorList>
            <consortium name="Ensembl"/>
        </authorList>
    </citation>
    <scope>IDENTIFICATION</scope>
</reference>
<dbReference type="Gene3D" id="2.10.90.10">
    <property type="entry name" value="Cystine-knot cytokines"/>
    <property type="match status" value="1"/>
</dbReference>
<keyword evidence="4" id="KW-1015">Disulfide bond</keyword>
<organism evidence="6 7">
    <name type="scientific">Poecilia mexicana</name>
    <dbReference type="NCBI Taxonomy" id="48701"/>
    <lineage>
        <taxon>Eukaryota</taxon>
        <taxon>Metazoa</taxon>
        <taxon>Chordata</taxon>
        <taxon>Craniata</taxon>
        <taxon>Vertebrata</taxon>
        <taxon>Euteleostomi</taxon>
        <taxon>Actinopterygii</taxon>
        <taxon>Neopterygii</taxon>
        <taxon>Teleostei</taxon>
        <taxon>Neoteleostei</taxon>
        <taxon>Acanthomorphata</taxon>
        <taxon>Ovalentaria</taxon>
        <taxon>Atherinomorphae</taxon>
        <taxon>Cyprinodontiformes</taxon>
        <taxon>Poeciliidae</taxon>
        <taxon>Poeciliinae</taxon>
        <taxon>Poecilia</taxon>
    </lineage>
</organism>